<evidence type="ECO:0000313" key="3">
    <source>
        <dbReference type="Proteomes" id="UP000076078"/>
    </source>
</evidence>
<keyword evidence="3" id="KW-1185">Reference proteome</keyword>
<dbReference type="OrthoDB" id="48988at2759"/>
<dbReference type="AlphaFoldDB" id="A0A151ZG03"/>
<dbReference type="InterPro" id="IPR023210">
    <property type="entry name" value="NADP_OxRdtase_dom"/>
</dbReference>
<dbReference type="InParanoid" id="A0A151ZG03"/>
<reference evidence="2 3" key="1">
    <citation type="submission" date="2015-12" db="EMBL/GenBank/DDBJ databases">
        <title>Dictyostelia acquired genes for synthesis and detection of signals that induce cell-type specialization by lateral gene transfer from prokaryotes.</title>
        <authorList>
            <person name="Gloeckner G."/>
            <person name="Schaap P."/>
        </authorList>
    </citation>
    <scope>NUCLEOTIDE SEQUENCE [LARGE SCALE GENOMIC DNA]</scope>
    <source>
        <strain evidence="2 3">TK</strain>
    </source>
</reference>
<protein>
    <recommendedName>
        <fullName evidence="1">NADP-dependent oxidoreductase domain-containing protein</fullName>
    </recommendedName>
</protein>
<organism evidence="2 3">
    <name type="scientific">Tieghemostelium lacteum</name>
    <name type="common">Slime mold</name>
    <name type="synonym">Dictyostelium lacteum</name>
    <dbReference type="NCBI Taxonomy" id="361077"/>
    <lineage>
        <taxon>Eukaryota</taxon>
        <taxon>Amoebozoa</taxon>
        <taxon>Evosea</taxon>
        <taxon>Eumycetozoa</taxon>
        <taxon>Dictyostelia</taxon>
        <taxon>Dictyosteliales</taxon>
        <taxon>Raperosteliaceae</taxon>
        <taxon>Tieghemostelium</taxon>
    </lineage>
</organism>
<sequence length="513" mass="59033">MIKSNLFKIIQNNVIRGNRYYSLKSHEFLLNKKENVNKNLSFTNCKTKKNESISFSNLVLNTDYYTLYESDHKASMIHAIKNGCNVIKSSNNSPVISSVLNGGDNIIDRDELIILKKSNISIRNSKDLLEAIEKDMFINEIQRSLEKLGVQKLDCYLLNLDKLENGDSVNSIYSAIVDVFKHLDELVGDGLIKSYGISSKWLLDPKVLSIETLVQCIEKNMSSLNFQFVEYPFNAYQHQALTMRVYGREGTMNLMDYCKDCKLFTVNSSPSLFEISGDIKLKEEKKRLNRFMMVNYNADKDLPKVLKEAFDLCIHLETINPIFKDTIQKELVNRNPDIIGSLQWGHNLVYSQHNPKLTNLWTWKHILSTKIIPTLHDAIVSIFGNHIMNSWGGGYKKATSQLFDYYTRSLESEIYQRQLLYSDLIDYQNLFEKFKIHSTSTATSSKPHHLSLWQKSIMLSSLGADMVSEYPVTQSQVDSLISEIEFKSMALPTIHYFSHLESKINKNILCDDK</sequence>
<dbReference type="InterPro" id="IPR036812">
    <property type="entry name" value="NAD(P)_OxRdtase_dom_sf"/>
</dbReference>
<dbReference type="Proteomes" id="UP000076078">
    <property type="component" value="Unassembled WGS sequence"/>
</dbReference>
<dbReference type="OMA" id="HIMNSWG"/>
<proteinExistence type="predicted"/>
<dbReference type="Gene3D" id="3.20.20.100">
    <property type="entry name" value="NADP-dependent oxidoreductase domain"/>
    <property type="match status" value="1"/>
</dbReference>
<dbReference type="EMBL" id="LODT01000028">
    <property type="protein sequence ID" value="KYQ92898.1"/>
    <property type="molecule type" value="Genomic_DNA"/>
</dbReference>
<dbReference type="Pfam" id="PF00248">
    <property type="entry name" value="Aldo_ket_red"/>
    <property type="match status" value="1"/>
</dbReference>
<dbReference type="STRING" id="361077.A0A151ZG03"/>
<name>A0A151ZG03_TIELA</name>
<accession>A0A151ZG03</accession>
<gene>
    <name evidence="2" type="ORF">DLAC_05489</name>
</gene>
<evidence type="ECO:0000259" key="1">
    <source>
        <dbReference type="Pfam" id="PF00248"/>
    </source>
</evidence>
<comment type="caution">
    <text evidence="2">The sequence shown here is derived from an EMBL/GenBank/DDBJ whole genome shotgun (WGS) entry which is preliminary data.</text>
</comment>
<evidence type="ECO:0000313" key="2">
    <source>
        <dbReference type="EMBL" id="KYQ92898.1"/>
    </source>
</evidence>
<dbReference type="SUPFAM" id="SSF51430">
    <property type="entry name" value="NAD(P)-linked oxidoreductase"/>
    <property type="match status" value="1"/>
</dbReference>
<feature type="domain" description="NADP-dependent oxidoreductase" evidence="1">
    <location>
        <begin position="108"/>
        <end position="236"/>
    </location>
</feature>